<feature type="binding site" evidence="5">
    <location>
        <position position="50"/>
    </location>
    <ligand>
        <name>ATP</name>
        <dbReference type="ChEBI" id="CHEBI:30616"/>
    </ligand>
</feature>
<dbReference type="Gene3D" id="3.30.200.20">
    <property type="entry name" value="Phosphorylase Kinase, domain 1"/>
    <property type="match status" value="1"/>
</dbReference>
<comment type="caution">
    <text evidence="8">The sequence shown here is derived from an EMBL/GenBank/DDBJ whole genome shotgun (WGS) entry which is preliminary data.</text>
</comment>
<sequence>MDRSRKGAEYNMTGLSTQIGRYAVKRRLGQGGMGEVFLAYSPAGSPVAVKLIRSDRLDPNTRARFEREAAIARTVIGTNRIARFLDADPYADRPWLAMEYVPGYTLLEYVDEHGVLPVPLVASLAALLAEGLDAVHAAGLLHRDLKPQNVILGGEGPMIIDFGLAAFVDAPASQDSVSQSGMIIGSVRCMPPEQADGNPRVSPAADVYALGTVLLYAAARHYPYDGRTWRNIVDRVTHPDVEPDLSGVPSRLLPLLRSMLAHEPGARPAVSAVAEECATLLRQLDISPADARLALISRTAGVYPSLRAEQVPLAEIEARLAKLSAESAMEEPGPLDAPPPVVEPEADAEPETEAVTQETPGPPAPAVRPPRRPGRRPASSRVAEQLRAAYAAQPAL</sequence>
<dbReference type="Gene3D" id="1.10.510.10">
    <property type="entry name" value="Transferase(Phosphotransferase) domain 1"/>
    <property type="match status" value="1"/>
</dbReference>
<keyword evidence="1 8" id="KW-0808">Transferase</keyword>
<name>A0ABU7SHV2_9ACTN</name>
<dbReference type="RefSeq" id="WP_331209790.1">
    <property type="nucleotide sequence ID" value="NZ_JAZGQL010000017.1"/>
</dbReference>
<feature type="domain" description="Protein kinase" evidence="7">
    <location>
        <begin position="22"/>
        <end position="281"/>
    </location>
</feature>
<dbReference type="PROSITE" id="PS50011">
    <property type="entry name" value="PROTEIN_KINASE_DOM"/>
    <property type="match status" value="1"/>
</dbReference>
<evidence type="ECO:0000259" key="7">
    <source>
        <dbReference type="PROSITE" id="PS50011"/>
    </source>
</evidence>
<dbReference type="PANTHER" id="PTHR43289">
    <property type="entry name" value="MITOGEN-ACTIVATED PROTEIN KINASE KINASE KINASE 20-RELATED"/>
    <property type="match status" value="1"/>
</dbReference>
<keyword evidence="2 5" id="KW-0547">Nucleotide-binding</keyword>
<dbReference type="InterPro" id="IPR017441">
    <property type="entry name" value="Protein_kinase_ATP_BS"/>
</dbReference>
<dbReference type="Pfam" id="PF00069">
    <property type="entry name" value="Pkinase"/>
    <property type="match status" value="1"/>
</dbReference>
<proteinExistence type="predicted"/>
<dbReference type="PANTHER" id="PTHR43289:SF34">
    <property type="entry name" value="SERINE_THREONINE-PROTEIN KINASE YBDM-RELATED"/>
    <property type="match status" value="1"/>
</dbReference>
<evidence type="ECO:0000256" key="1">
    <source>
        <dbReference type="ARBA" id="ARBA00022679"/>
    </source>
</evidence>
<dbReference type="EC" id="2.7.11.1" evidence="8"/>
<dbReference type="InterPro" id="IPR011009">
    <property type="entry name" value="Kinase-like_dom_sf"/>
</dbReference>
<dbReference type="GO" id="GO:0004674">
    <property type="term" value="F:protein serine/threonine kinase activity"/>
    <property type="evidence" value="ECO:0007669"/>
    <property type="project" value="UniProtKB-EC"/>
</dbReference>
<dbReference type="SUPFAM" id="SSF56112">
    <property type="entry name" value="Protein kinase-like (PK-like)"/>
    <property type="match status" value="1"/>
</dbReference>
<gene>
    <name evidence="8" type="ORF">V1634_22125</name>
</gene>
<evidence type="ECO:0000256" key="2">
    <source>
        <dbReference type="ARBA" id="ARBA00022741"/>
    </source>
</evidence>
<dbReference type="Proteomes" id="UP001339911">
    <property type="component" value="Unassembled WGS sequence"/>
</dbReference>
<evidence type="ECO:0000256" key="5">
    <source>
        <dbReference type="PROSITE-ProRule" id="PRU10141"/>
    </source>
</evidence>
<evidence type="ECO:0000256" key="6">
    <source>
        <dbReference type="SAM" id="MobiDB-lite"/>
    </source>
</evidence>
<dbReference type="PROSITE" id="PS00107">
    <property type="entry name" value="PROTEIN_KINASE_ATP"/>
    <property type="match status" value="1"/>
</dbReference>
<dbReference type="InterPro" id="IPR008271">
    <property type="entry name" value="Ser/Thr_kinase_AS"/>
</dbReference>
<keyword evidence="4 5" id="KW-0067">ATP-binding</keyword>
<evidence type="ECO:0000256" key="3">
    <source>
        <dbReference type="ARBA" id="ARBA00022777"/>
    </source>
</evidence>
<organism evidence="8 9">
    <name type="scientific">Plantactinospora veratri</name>
    <dbReference type="NCBI Taxonomy" id="1436122"/>
    <lineage>
        <taxon>Bacteria</taxon>
        <taxon>Bacillati</taxon>
        <taxon>Actinomycetota</taxon>
        <taxon>Actinomycetes</taxon>
        <taxon>Micromonosporales</taxon>
        <taxon>Micromonosporaceae</taxon>
        <taxon>Plantactinospora</taxon>
    </lineage>
</organism>
<dbReference type="EMBL" id="JAZGQL010000017">
    <property type="protein sequence ID" value="MEE6309534.1"/>
    <property type="molecule type" value="Genomic_DNA"/>
</dbReference>
<dbReference type="CDD" id="cd14014">
    <property type="entry name" value="STKc_PknB_like"/>
    <property type="match status" value="1"/>
</dbReference>
<keyword evidence="3 8" id="KW-0418">Kinase</keyword>
<feature type="region of interest" description="Disordered" evidence="6">
    <location>
        <begin position="327"/>
        <end position="384"/>
    </location>
</feature>
<dbReference type="PROSITE" id="PS00108">
    <property type="entry name" value="PROTEIN_KINASE_ST"/>
    <property type="match status" value="1"/>
</dbReference>
<reference evidence="8 9" key="1">
    <citation type="submission" date="2024-01" db="EMBL/GenBank/DDBJ databases">
        <title>Genome insights into Plantactinospora veratri sp. nov.</title>
        <authorList>
            <person name="Wang L."/>
        </authorList>
    </citation>
    <scope>NUCLEOTIDE SEQUENCE [LARGE SCALE GENOMIC DNA]</scope>
    <source>
        <strain evidence="8 9">NEAU-FHS4</strain>
    </source>
</reference>
<dbReference type="InterPro" id="IPR000719">
    <property type="entry name" value="Prot_kinase_dom"/>
</dbReference>
<evidence type="ECO:0000313" key="8">
    <source>
        <dbReference type="EMBL" id="MEE6309534.1"/>
    </source>
</evidence>
<evidence type="ECO:0000313" key="9">
    <source>
        <dbReference type="Proteomes" id="UP001339911"/>
    </source>
</evidence>
<accession>A0ABU7SHV2</accession>
<dbReference type="SMART" id="SM00220">
    <property type="entry name" value="S_TKc"/>
    <property type="match status" value="1"/>
</dbReference>
<protein>
    <submittedName>
        <fullName evidence="8">Serine/threonine-protein kinase</fullName>
        <ecNumber evidence="8">2.7.11.1</ecNumber>
    </submittedName>
</protein>
<evidence type="ECO:0000256" key="4">
    <source>
        <dbReference type="ARBA" id="ARBA00022840"/>
    </source>
</evidence>
<keyword evidence="9" id="KW-1185">Reference proteome</keyword>